<dbReference type="NCBIfam" id="TIGR00149">
    <property type="entry name" value="TIGR00149_YjbQ"/>
    <property type="match status" value="1"/>
</dbReference>
<dbReference type="SUPFAM" id="SSF111038">
    <property type="entry name" value="YjbQ-like"/>
    <property type="match status" value="1"/>
</dbReference>
<dbReference type="EMBL" id="CP091871">
    <property type="protein sequence ID" value="WEU39985.1"/>
    <property type="molecule type" value="Genomic_DNA"/>
</dbReference>
<dbReference type="Proteomes" id="UP000186851">
    <property type="component" value="Chromosome"/>
</dbReference>
<dbReference type="PANTHER" id="PTHR30615">
    <property type="entry name" value="UNCHARACTERIZED PROTEIN YJBQ-RELATED"/>
    <property type="match status" value="1"/>
</dbReference>
<evidence type="ECO:0000313" key="2">
    <source>
        <dbReference type="EMBL" id="WEU39985.1"/>
    </source>
</evidence>
<gene>
    <name evidence="2" type="ORF">OdinLCB4_005815</name>
</gene>
<accession>A0AAF0IB29</accession>
<proteinExistence type="inferred from homology"/>
<evidence type="ECO:0000313" key="3">
    <source>
        <dbReference type="Proteomes" id="UP000186851"/>
    </source>
</evidence>
<dbReference type="PIRSF" id="PIRSF004681">
    <property type="entry name" value="UCP004681"/>
    <property type="match status" value="1"/>
</dbReference>
<dbReference type="PANTHER" id="PTHR30615:SF8">
    <property type="entry name" value="UPF0047 PROTEIN C4A8.02C"/>
    <property type="match status" value="1"/>
</dbReference>
<dbReference type="AlphaFoldDB" id="A0AAF0IB29"/>
<dbReference type="KEGG" id="oyw:OdinLCB4_005815"/>
<comment type="similarity">
    <text evidence="1">Belongs to the UPF0047 family.</text>
</comment>
<dbReference type="Pfam" id="PF01894">
    <property type="entry name" value="YjbQ"/>
    <property type="match status" value="1"/>
</dbReference>
<dbReference type="Gene3D" id="2.60.120.460">
    <property type="entry name" value="YjbQ-like"/>
    <property type="match status" value="1"/>
</dbReference>
<dbReference type="InterPro" id="IPR035917">
    <property type="entry name" value="YjbQ-like_sf"/>
</dbReference>
<reference evidence="2" key="2">
    <citation type="journal article" date="2022" name="Nat. Microbiol.">
        <title>A closed Candidatus Odinarchaeum chromosome exposes Asgard archaeal viruses.</title>
        <authorList>
            <person name="Tamarit D."/>
            <person name="Caceres E.F."/>
            <person name="Krupovic M."/>
            <person name="Nijland R."/>
            <person name="Eme L."/>
            <person name="Robinson N.P."/>
            <person name="Ettema T.J.G."/>
        </authorList>
    </citation>
    <scope>NUCLEOTIDE SEQUENCE</scope>
    <source>
        <strain evidence="2">LCB_4</strain>
    </source>
</reference>
<reference evidence="2" key="1">
    <citation type="journal article" date="2017" name="Nature">
        <title>Asgard archaea illuminate the origin of eukaryotic cellular complexity.</title>
        <authorList>
            <person name="Zaremba-Niedzwiedzka K."/>
            <person name="Caceres E.F."/>
            <person name="Saw J.H."/>
            <person name="Backstrom D."/>
            <person name="Juzokaite L."/>
            <person name="Vancaester E."/>
            <person name="Seitz K.W."/>
            <person name="Anantharaman K."/>
            <person name="Starnawski P."/>
            <person name="Kjeldsen K.U."/>
            <person name="Scott M.B."/>
            <person name="Nunoura T."/>
            <person name="Banfield J.F."/>
            <person name="Schramm A."/>
            <person name="Baker B.J."/>
            <person name="Spang A."/>
            <person name="Ettema T.J.G."/>
        </authorList>
    </citation>
    <scope>NUCLEOTIDE SEQUENCE</scope>
    <source>
        <strain evidence="2">LCB_4</strain>
    </source>
</reference>
<name>A0AAF0IB29_ODILC</name>
<organism evidence="2 3">
    <name type="scientific">Odinarchaeota yellowstonii (strain LCB_4)</name>
    <dbReference type="NCBI Taxonomy" id="1841599"/>
    <lineage>
        <taxon>Archaea</taxon>
        <taxon>Promethearchaeati</taxon>
        <taxon>Candidatus Odinarchaeota</taxon>
        <taxon>Candidatus Odinarchaeia</taxon>
        <taxon>Candidatus Odinarchaeales</taxon>
        <taxon>Candidatus Odinarchaeaceae</taxon>
        <taxon>Candidatus Odinarchaeum</taxon>
    </lineage>
</organism>
<dbReference type="PROSITE" id="PS01314">
    <property type="entry name" value="UPF0047"/>
    <property type="match status" value="1"/>
</dbReference>
<evidence type="ECO:0000256" key="1">
    <source>
        <dbReference type="ARBA" id="ARBA00005534"/>
    </source>
</evidence>
<protein>
    <submittedName>
        <fullName evidence="2">Secondary thiamine-phosphate synthase enzyme YjbQ</fullName>
    </submittedName>
</protein>
<sequence length="138" mass="15326">MNLRILSKSFNIASKSRVEVINITYQVRDIISQEDLKNGLVNVFVKHTTCGLIINESEKGLISDIMSFLSKIVPYKAGYAHDRIDDNADAHLKSILTGNSVTVPILNGELGLGTWQSILLLELDGPRERTVNLTFLVD</sequence>
<dbReference type="InterPro" id="IPR001602">
    <property type="entry name" value="UPF0047_YjbQ-like"/>
</dbReference>